<dbReference type="Pfam" id="PF02775">
    <property type="entry name" value="TPP_enzyme_C"/>
    <property type="match status" value="1"/>
</dbReference>
<comment type="similarity">
    <text evidence="1">Belongs to the TPP enzyme family.</text>
</comment>
<dbReference type="PANTHER" id="PTHR18968">
    <property type="entry name" value="THIAMINE PYROPHOSPHATE ENZYMES"/>
    <property type="match status" value="1"/>
</dbReference>
<keyword evidence="2" id="KW-0786">Thiamine pyrophosphate</keyword>
<protein>
    <submittedName>
        <fullName evidence="5">Acetolactate synthase large subunit</fullName>
    </submittedName>
</protein>
<evidence type="ECO:0000259" key="3">
    <source>
        <dbReference type="Pfam" id="PF02775"/>
    </source>
</evidence>
<dbReference type="InterPro" id="IPR029061">
    <property type="entry name" value="THDP-binding"/>
</dbReference>
<accession>A0ABW2B747</accession>
<dbReference type="CDD" id="cd02002">
    <property type="entry name" value="TPP_BFDC"/>
    <property type="match status" value="1"/>
</dbReference>
<evidence type="ECO:0000256" key="2">
    <source>
        <dbReference type="ARBA" id="ARBA00023052"/>
    </source>
</evidence>
<evidence type="ECO:0000313" key="5">
    <source>
        <dbReference type="EMBL" id="MFC6761570.1"/>
    </source>
</evidence>
<feature type="domain" description="Thiamine pyrophosphate enzyme N-terminal TPP-binding" evidence="4">
    <location>
        <begin position="8"/>
        <end position="113"/>
    </location>
</feature>
<gene>
    <name evidence="5" type="ORF">ACFQFQ_22310</name>
</gene>
<comment type="caution">
    <text evidence="5">The sequence shown here is derived from an EMBL/GenBank/DDBJ whole genome shotgun (WGS) entry which is preliminary data.</text>
</comment>
<dbReference type="InterPro" id="IPR012001">
    <property type="entry name" value="Thiamin_PyroP_enz_TPP-bd_dom"/>
</dbReference>
<organism evidence="5 6">
    <name type="scientific">Sulfitobacter porphyrae</name>
    <dbReference type="NCBI Taxonomy" id="1246864"/>
    <lineage>
        <taxon>Bacteria</taxon>
        <taxon>Pseudomonadati</taxon>
        <taxon>Pseudomonadota</taxon>
        <taxon>Alphaproteobacteria</taxon>
        <taxon>Rhodobacterales</taxon>
        <taxon>Roseobacteraceae</taxon>
        <taxon>Sulfitobacter</taxon>
    </lineage>
</organism>
<dbReference type="NCBIfam" id="NF005760">
    <property type="entry name" value="PRK07586.1"/>
    <property type="match status" value="1"/>
</dbReference>
<evidence type="ECO:0000313" key="6">
    <source>
        <dbReference type="Proteomes" id="UP001596353"/>
    </source>
</evidence>
<dbReference type="Pfam" id="PF02776">
    <property type="entry name" value="TPP_enzyme_N"/>
    <property type="match status" value="1"/>
</dbReference>
<keyword evidence="6" id="KW-1185">Reference proteome</keyword>
<dbReference type="EMBL" id="JBHSWG010000003">
    <property type="protein sequence ID" value="MFC6761570.1"/>
    <property type="molecule type" value="Genomic_DNA"/>
</dbReference>
<dbReference type="InterPro" id="IPR011766">
    <property type="entry name" value="TPP_enzyme_TPP-bd"/>
</dbReference>
<evidence type="ECO:0000256" key="1">
    <source>
        <dbReference type="ARBA" id="ARBA00007812"/>
    </source>
</evidence>
<dbReference type="Gene3D" id="3.40.50.970">
    <property type="match status" value="2"/>
</dbReference>
<name>A0ABW2B747_9RHOB</name>
<dbReference type="InterPro" id="IPR045229">
    <property type="entry name" value="TPP_enz"/>
</dbReference>
<evidence type="ECO:0000259" key="4">
    <source>
        <dbReference type="Pfam" id="PF02776"/>
    </source>
</evidence>
<feature type="domain" description="Thiamine pyrophosphate enzyme TPP-binding" evidence="3">
    <location>
        <begin position="380"/>
        <end position="517"/>
    </location>
</feature>
<sequence>MKDHPVMMNGAESVVRSLHDAGVDVCFANPGTSEMQFVDALDRTKLMRCVLGLFEGVVTGAADGYARMAGKPAVTLLHLAPGFANAAANLHNARKARVPMVNLVGDHALRHQHYDAPLSADVEGACAPFSDWVRSGKDAGSFAADAMEALRVARGKPGRIATLIAPADIGWDAGGVMAAELPSDGPVALDAQALDRAVAALEQGAGTVMIVGDGVLEDVCALALLQGIADKTGAKILAPTSNRRMERGQGRFPVAKIPYPINDAIASLAPFSHAILIDAKPPVAFFAYPGKPSLLLPEDCEIVTLAGLDGDGPLAIAALADRVGASAAQAPNVAMPDRPPAGAITMQNVAAAIARALPEDAIVVDEAVSWGGALYAAGDAARPNSWLSLTGGSIGIGIPLSAGAAIAQPDRPVITLQADGSAMYTLQGLWTQAREGSNVTTIILANQAYEILKGELHNVGAQPGEDALSMLNLDRPALDFVSIAKGMGVPGRRIEDVRDLIQAIEDAAKEPGPFLIEALL</sequence>
<dbReference type="PANTHER" id="PTHR18968:SF86">
    <property type="entry name" value="ACETOLACTATE SYNTHASE LARGE SUBUNIT ILVX-RELATED"/>
    <property type="match status" value="1"/>
</dbReference>
<dbReference type="SUPFAM" id="SSF52518">
    <property type="entry name" value="Thiamin diphosphate-binding fold (THDP-binding)"/>
    <property type="match status" value="2"/>
</dbReference>
<proteinExistence type="inferred from homology"/>
<dbReference type="CDD" id="cd07035">
    <property type="entry name" value="TPP_PYR_POX_like"/>
    <property type="match status" value="1"/>
</dbReference>
<dbReference type="Proteomes" id="UP001596353">
    <property type="component" value="Unassembled WGS sequence"/>
</dbReference>
<reference evidence="6" key="1">
    <citation type="journal article" date="2019" name="Int. J. Syst. Evol. Microbiol.">
        <title>The Global Catalogue of Microorganisms (GCM) 10K type strain sequencing project: providing services to taxonomists for standard genome sequencing and annotation.</title>
        <authorList>
            <consortium name="The Broad Institute Genomics Platform"/>
            <consortium name="The Broad Institute Genome Sequencing Center for Infectious Disease"/>
            <person name="Wu L."/>
            <person name="Ma J."/>
        </authorList>
    </citation>
    <scope>NUCLEOTIDE SEQUENCE [LARGE SCALE GENOMIC DNA]</scope>
    <source>
        <strain evidence="6">CCUG 66188</strain>
    </source>
</reference>